<accession>A0A540W4H7</accession>
<gene>
    <name evidence="1" type="ORF">E6W39_18865</name>
</gene>
<reference evidence="1 2" key="1">
    <citation type="submission" date="2019-06" db="EMBL/GenBank/DDBJ databases">
        <title>Description of Kitasatospora acidophila sp. nov. isolated from pine grove soil, and reclassification of Streptomyces novaecaesareae to Kitasatospora novaeceasareae comb. nov.</title>
        <authorList>
            <person name="Kim M.J."/>
        </authorList>
    </citation>
    <scope>NUCLEOTIDE SEQUENCE [LARGE SCALE GENOMIC DNA]</scope>
    <source>
        <strain evidence="1 2">MMS16-CNU292</strain>
    </source>
</reference>
<dbReference type="RefSeq" id="WP_141634516.1">
    <property type="nucleotide sequence ID" value="NZ_VIGB01000003.1"/>
</dbReference>
<evidence type="ECO:0000313" key="1">
    <source>
        <dbReference type="EMBL" id="TQF03916.1"/>
    </source>
</evidence>
<organism evidence="1 2">
    <name type="scientific">Kitasatospora acidiphila</name>
    <dbReference type="NCBI Taxonomy" id="2567942"/>
    <lineage>
        <taxon>Bacteria</taxon>
        <taxon>Bacillati</taxon>
        <taxon>Actinomycetota</taxon>
        <taxon>Actinomycetes</taxon>
        <taxon>Kitasatosporales</taxon>
        <taxon>Streptomycetaceae</taxon>
        <taxon>Kitasatospora</taxon>
    </lineage>
</organism>
<evidence type="ECO:0000313" key="2">
    <source>
        <dbReference type="Proteomes" id="UP000319103"/>
    </source>
</evidence>
<dbReference type="Proteomes" id="UP000319103">
    <property type="component" value="Unassembled WGS sequence"/>
</dbReference>
<proteinExistence type="predicted"/>
<dbReference type="EMBL" id="VIGB01000003">
    <property type="protein sequence ID" value="TQF03916.1"/>
    <property type="molecule type" value="Genomic_DNA"/>
</dbReference>
<protein>
    <submittedName>
        <fullName evidence="1">Uncharacterized protein</fullName>
    </submittedName>
</protein>
<sequence length="61" mass="6953">MNLLSLRSEIFKALTNSNNDEIKSVERVDPATTTSGFRLKVTTVDPMGEDRVWFIDFTEES</sequence>
<comment type="caution">
    <text evidence="1">The sequence shown here is derived from an EMBL/GenBank/DDBJ whole genome shotgun (WGS) entry which is preliminary data.</text>
</comment>
<name>A0A540W4H7_9ACTN</name>
<keyword evidence="2" id="KW-1185">Reference proteome</keyword>
<dbReference type="AlphaFoldDB" id="A0A540W4H7"/>